<keyword evidence="2" id="KW-0812">Transmembrane</keyword>
<dbReference type="InterPro" id="IPR020894">
    <property type="entry name" value="Cadherin_CS"/>
</dbReference>
<keyword evidence="3" id="KW-0677">Repeat</keyword>
<evidence type="ECO:0000256" key="4">
    <source>
        <dbReference type="ARBA" id="ARBA00022837"/>
    </source>
</evidence>
<reference evidence="10 11" key="1">
    <citation type="submission" date="2017-07" db="EMBL/GenBank/DDBJ databases">
        <authorList>
            <person name="Talla V."/>
            <person name="Backstrom N."/>
        </authorList>
    </citation>
    <scope>NUCLEOTIDE SEQUENCE [LARGE SCALE GENOMIC DNA]</scope>
</reference>
<keyword evidence="6" id="KW-0472">Membrane</keyword>
<evidence type="ECO:0000256" key="3">
    <source>
        <dbReference type="ARBA" id="ARBA00022737"/>
    </source>
</evidence>
<dbReference type="InterPro" id="IPR015919">
    <property type="entry name" value="Cadherin-like_sf"/>
</dbReference>
<evidence type="ECO:0000256" key="6">
    <source>
        <dbReference type="ARBA" id="ARBA00023136"/>
    </source>
</evidence>
<evidence type="ECO:0000313" key="10">
    <source>
        <dbReference type="EMBL" id="VVD05383.1"/>
    </source>
</evidence>
<comment type="subcellular location">
    <subcellularLocation>
        <location evidence="1">Membrane</location>
    </subcellularLocation>
</comment>
<keyword evidence="11" id="KW-1185">Reference proteome</keyword>
<evidence type="ECO:0000256" key="1">
    <source>
        <dbReference type="ARBA" id="ARBA00004370"/>
    </source>
</evidence>
<feature type="region of interest" description="Disordered" evidence="8">
    <location>
        <begin position="87"/>
        <end position="106"/>
    </location>
</feature>
<dbReference type="PROSITE" id="PS00232">
    <property type="entry name" value="CADHERIN_1"/>
    <property type="match status" value="1"/>
</dbReference>
<dbReference type="Proteomes" id="UP000324832">
    <property type="component" value="Unassembled WGS sequence"/>
</dbReference>
<gene>
    <name evidence="10" type="ORF">LSINAPIS_LOCUS14937</name>
</gene>
<dbReference type="EMBL" id="FZQP02006968">
    <property type="protein sequence ID" value="VVD05383.1"/>
    <property type="molecule type" value="Genomic_DNA"/>
</dbReference>
<keyword evidence="5" id="KW-1133">Transmembrane helix</keyword>
<dbReference type="CDD" id="cd11304">
    <property type="entry name" value="Cadherin_repeat"/>
    <property type="match status" value="1"/>
</dbReference>
<dbReference type="PROSITE" id="PS50268">
    <property type="entry name" value="CADHERIN_2"/>
    <property type="match status" value="1"/>
</dbReference>
<dbReference type="InterPro" id="IPR002126">
    <property type="entry name" value="Cadherin-like_dom"/>
</dbReference>
<evidence type="ECO:0000256" key="5">
    <source>
        <dbReference type="ARBA" id="ARBA00022989"/>
    </source>
</evidence>
<evidence type="ECO:0000256" key="2">
    <source>
        <dbReference type="ARBA" id="ARBA00022692"/>
    </source>
</evidence>
<accession>A0A5E4R627</accession>
<sequence>MNARCHMISTRSAGVIVTTGRALDREVADSHALEVSVTDGELSGAARVRVRLADVNDHAPAFTQRFYDTKIEHMTMSGGVTKMAASKQHNLTIATRQGRHTKLRDG</sequence>
<evidence type="ECO:0000259" key="9">
    <source>
        <dbReference type="PROSITE" id="PS50268"/>
    </source>
</evidence>
<feature type="domain" description="Cadherin" evidence="9">
    <location>
        <begin position="8"/>
        <end position="62"/>
    </location>
</feature>
<protein>
    <recommendedName>
        <fullName evidence="9">Cadherin domain-containing protein</fullName>
    </recommendedName>
</protein>
<dbReference type="AlphaFoldDB" id="A0A5E4R627"/>
<keyword evidence="4 7" id="KW-0106">Calcium</keyword>
<name>A0A5E4R627_9NEOP</name>
<evidence type="ECO:0000256" key="8">
    <source>
        <dbReference type="SAM" id="MobiDB-lite"/>
    </source>
</evidence>
<evidence type="ECO:0000256" key="7">
    <source>
        <dbReference type="PROSITE-ProRule" id="PRU00043"/>
    </source>
</evidence>
<evidence type="ECO:0000313" key="11">
    <source>
        <dbReference type="Proteomes" id="UP000324832"/>
    </source>
</evidence>
<dbReference type="GO" id="GO:0007156">
    <property type="term" value="P:homophilic cell adhesion via plasma membrane adhesion molecules"/>
    <property type="evidence" value="ECO:0007669"/>
    <property type="project" value="InterPro"/>
</dbReference>
<dbReference type="SUPFAM" id="SSF49313">
    <property type="entry name" value="Cadherin-like"/>
    <property type="match status" value="1"/>
</dbReference>
<dbReference type="PANTHER" id="PTHR24026">
    <property type="entry name" value="FAT ATYPICAL CADHERIN-RELATED"/>
    <property type="match status" value="1"/>
</dbReference>
<dbReference type="Gene3D" id="2.60.40.60">
    <property type="entry name" value="Cadherins"/>
    <property type="match status" value="1"/>
</dbReference>
<dbReference type="PRINTS" id="PR00205">
    <property type="entry name" value="CADHERIN"/>
</dbReference>
<dbReference type="GO" id="GO:0005886">
    <property type="term" value="C:plasma membrane"/>
    <property type="evidence" value="ECO:0007669"/>
    <property type="project" value="InterPro"/>
</dbReference>
<dbReference type="PANTHER" id="PTHR24026:SF125">
    <property type="entry name" value="FAT-LIKE CADHERIN-RELATED TUMOR SUPPRESSOR HOMOLOG"/>
    <property type="match status" value="1"/>
</dbReference>
<proteinExistence type="predicted"/>
<feature type="compositionally biased region" description="Basic residues" evidence="8">
    <location>
        <begin position="97"/>
        <end position="106"/>
    </location>
</feature>
<organism evidence="10 11">
    <name type="scientific">Leptidea sinapis</name>
    <dbReference type="NCBI Taxonomy" id="189913"/>
    <lineage>
        <taxon>Eukaryota</taxon>
        <taxon>Metazoa</taxon>
        <taxon>Ecdysozoa</taxon>
        <taxon>Arthropoda</taxon>
        <taxon>Hexapoda</taxon>
        <taxon>Insecta</taxon>
        <taxon>Pterygota</taxon>
        <taxon>Neoptera</taxon>
        <taxon>Endopterygota</taxon>
        <taxon>Lepidoptera</taxon>
        <taxon>Glossata</taxon>
        <taxon>Ditrysia</taxon>
        <taxon>Papilionoidea</taxon>
        <taxon>Pieridae</taxon>
        <taxon>Dismorphiinae</taxon>
        <taxon>Leptidea</taxon>
    </lineage>
</organism>
<dbReference type="GO" id="GO:0005509">
    <property type="term" value="F:calcium ion binding"/>
    <property type="evidence" value="ECO:0007669"/>
    <property type="project" value="UniProtKB-UniRule"/>
</dbReference>